<dbReference type="PANTHER" id="PTHR32246">
    <property type="entry name" value="INGRESSION PROTEIN FIC1"/>
    <property type="match status" value="1"/>
</dbReference>
<proteinExistence type="predicted"/>
<evidence type="ECO:0000256" key="1">
    <source>
        <dbReference type="SAM" id="MobiDB-lite"/>
    </source>
</evidence>
<name>A0AAE1YTY9_9LAMI</name>
<gene>
    <name evidence="3" type="ORF">Salat_0806100</name>
</gene>
<reference evidence="3" key="2">
    <citation type="journal article" date="2024" name="Plant">
        <title>Genomic evolution and insights into agronomic trait innovations of Sesamum species.</title>
        <authorList>
            <person name="Miao H."/>
            <person name="Wang L."/>
            <person name="Qu L."/>
            <person name="Liu H."/>
            <person name="Sun Y."/>
            <person name="Le M."/>
            <person name="Wang Q."/>
            <person name="Wei S."/>
            <person name="Zheng Y."/>
            <person name="Lin W."/>
            <person name="Duan Y."/>
            <person name="Cao H."/>
            <person name="Xiong S."/>
            <person name="Wang X."/>
            <person name="Wei L."/>
            <person name="Li C."/>
            <person name="Ma Q."/>
            <person name="Ju M."/>
            <person name="Zhao R."/>
            <person name="Li G."/>
            <person name="Mu C."/>
            <person name="Tian Q."/>
            <person name="Mei H."/>
            <person name="Zhang T."/>
            <person name="Gao T."/>
            <person name="Zhang H."/>
        </authorList>
    </citation>
    <scope>NUCLEOTIDE SEQUENCE</scope>
    <source>
        <strain evidence="3">3651</strain>
    </source>
</reference>
<dbReference type="SMART" id="SM00239">
    <property type="entry name" value="C2"/>
    <property type="match status" value="1"/>
</dbReference>
<dbReference type="SUPFAM" id="SSF49562">
    <property type="entry name" value="C2 domain (Calcium/lipid-binding domain, CaLB)"/>
    <property type="match status" value="1"/>
</dbReference>
<dbReference type="EMBL" id="JACGWO010000002">
    <property type="protein sequence ID" value="KAK4436424.1"/>
    <property type="molecule type" value="Genomic_DNA"/>
</dbReference>
<protein>
    <recommendedName>
        <fullName evidence="2">C2 domain-containing protein</fullName>
    </recommendedName>
</protein>
<dbReference type="Pfam" id="PF00168">
    <property type="entry name" value="C2"/>
    <property type="match status" value="1"/>
</dbReference>
<dbReference type="Gene3D" id="2.60.40.150">
    <property type="entry name" value="C2 domain"/>
    <property type="match status" value="1"/>
</dbReference>
<feature type="compositionally biased region" description="Basic and acidic residues" evidence="1">
    <location>
        <begin position="224"/>
        <end position="234"/>
    </location>
</feature>
<dbReference type="PANTHER" id="PTHR32246:SF15">
    <property type="entry name" value="CALCIUM-DEPENDENT LIPID-BINDING (CALB DOMAIN) FAMILY PROTEIN"/>
    <property type="match status" value="1"/>
</dbReference>
<dbReference type="GO" id="GO:0006952">
    <property type="term" value="P:defense response"/>
    <property type="evidence" value="ECO:0007669"/>
    <property type="project" value="InterPro"/>
</dbReference>
<dbReference type="InterPro" id="IPR000008">
    <property type="entry name" value="C2_dom"/>
</dbReference>
<reference evidence="3" key="1">
    <citation type="submission" date="2020-06" db="EMBL/GenBank/DDBJ databases">
        <authorList>
            <person name="Li T."/>
            <person name="Hu X."/>
            <person name="Zhang T."/>
            <person name="Song X."/>
            <person name="Zhang H."/>
            <person name="Dai N."/>
            <person name="Sheng W."/>
            <person name="Hou X."/>
            <person name="Wei L."/>
        </authorList>
    </citation>
    <scope>NUCLEOTIDE SEQUENCE</scope>
    <source>
        <strain evidence="3">3651</strain>
        <tissue evidence="3">Leaf</tissue>
    </source>
</reference>
<dbReference type="PROSITE" id="PS50004">
    <property type="entry name" value="C2"/>
    <property type="match status" value="1"/>
</dbReference>
<evidence type="ECO:0000313" key="3">
    <source>
        <dbReference type="EMBL" id="KAK4436424.1"/>
    </source>
</evidence>
<comment type="caution">
    <text evidence="3">The sequence shown here is derived from an EMBL/GenBank/DDBJ whole genome shotgun (WGS) entry which is preliminary data.</text>
</comment>
<evidence type="ECO:0000313" key="4">
    <source>
        <dbReference type="Proteomes" id="UP001293254"/>
    </source>
</evidence>
<evidence type="ECO:0000259" key="2">
    <source>
        <dbReference type="PROSITE" id="PS50004"/>
    </source>
</evidence>
<dbReference type="Proteomes" id="UP001293254">
    <property type="component" value="Unassembled WGS sequence"/>
</dbReference>
<dbReference type="InterPro" id="IPR044750">
    <property type="entry name" value="C2_SRC2/BAP"/>
</dbReference>
<dbReference type="InterPro" id="IPR035892">
    <property type="entry name" value="C2_domain_sf"/>
</dbReference>
<dbReference type="CDD" id="cd04051">
    <property type="entry name" value="C2_SRC2_like"/>
    <property type="match status" value="1"/>
</dbReference>
<sequence length="379" mass="42378">MPRDLAVGDPNTIVDQLGWVKPRGYRGREARRRTTTPSVTERRRRLLVSSTDFRRFLGMRVGVVEEVRRSEDLQQMGKLRVEVCLVSARGLRRTSSLWRLQWFAVGWIDPNDKYCTTIDTNPVWKTKFSMSIDASDSSFQDLALHVEVCSRELLFLGERLLGTATVVLKELLDKYYSKSEVLGHVEEVGSFRLRKKNSDKTRGFVDVSIRISEENEEDGTGGENKFDTINHRGTTEPATKYGSLQSHRQHMPLSTLQQPGNYRYLPTPPNYSHQASLGAPNYTPGTGGGPIYHRTRTPPLLPPPYNVGYVPTFLPRTDYLTQSIVAPPGHRPRPGFVTGLGAEALAVGAMIFGDDFLAGFEFSSHLGDAGVTISTDHPL</sequence>
<dbReference type="AlphaFoldDB" id="A0AAE1YTY9"/>
<feature type="region of interest" description="Disordered" evidence="1">
    <location>
        <begin position="215"/>
        <end position="236"/>
    </location>
</feature>
<keyword evidence="4" id="KW-1185">Reference proteome</keyword>
<accession>A0AAE1YTY9</accession>
<feature type="domain" description="C2" evidence="2">
    <location>
        <begin position="63"/>
        <end position="182"/>
    </location>
</feature>
<organism evidence="3 4">
    <name type="scientific">Sesamum alatum</name>
    <dbReference type="NCBI Taxonomy" id="300844"/>
    <lineage>
        <taxon>Eukaryota</taxon>
        <taxon>Viridiplantae</taxon>
        <taxon>Streptophyta</taxon>
        <taxon>Embryophyta</taxon>
        <taxon>Tracheophyta</taxon>
        <taxon>Spermatophyta</taxon>
        <taxon>Magnoliopsida</taxon>
        <taxon>eudicotyledons</taxon>
        <taxon>Gunneridae</taxon>
        <taxon>Pentapetalae</taxon>
        <taxon>asterids</taxon>
        <taxon>lamiids</taxon>
        <taxon>Lamiales</taxon>
        <taxon>Pedaliaceae</taxon>
        <taxon>Sesamum</taxon>
    </lineage>
</organism>